<evidence type="ECO:0000256" key="1">
    <source>
        <dbReference type="SAM" id="MobiDB-lite"/>
    </source>
</evidence>
<feature type="signal peptide" evidence="3">
    <location>
        <begin position="1"/>
        <end position="31"/>
    </location>
</feature>
<keyword evidence="2" id="KW-0472">Membrane</keyword>
<evidence type="ECO:0000256" key="2">
    <source>
        <dbReference type="SAM" id="Phobius"/>
    </source>
</evidence>
<feature type="chain" id="PRO_5045948693" description="ZP domain-containing protein" evidence="3">
    <location>
        <begin position="32"/>
        <end position="611"/>
    </location>
</feature>
<evidence type="ECO:0000313" key="5">
    <source>
        <dbReference type="EMBL" id="CAL8122580.1"/>
    </source>
</evidence>
<dbReference type="Proteomes" id="UP001642540">
    <property type="component" value="Unassembled WGS sequence"/>
</dbReference>
<feature type="region of interest" description="Disordered" evidence="1">
    <location>
        <begin position="558"/>
        <end position="611"/>
    </location>
</feature>
<feature type="transmembrane region" description="Helical" evidence="2">
    <location>
        <begin position="522"/>
        <end position="545"/>
    </location>
</feature>
<dbReference type="EMBL" id="CAXLJM020000068">
    <property type="protein sequence ID" value="CAL8122580.1"/>
    <property type="molecule type" value="Genomic_DNA"/>
</dbReference>
<feature type="domain" description="ZP" evidence="4">
    <location>
        <begin position="40"/>
        <end position="338"/>
    </location>
</feature>
<sequence>MREILSAVSYSFNRLIGAYLTLLFLLNTARCQDYEVADIDCAVGSTGKELFTARLRKPDGFRGSPIFADDRGGAIKDYITQDIQDAPCVIIPDPADASGRVFKMKITDFTRCGVLKRNGFVHVRIWFPQLPGVVMLSDQEVIIMCKPPAATIVQSKTAGFAGSIPSGARVSGVVEESPGRLEYEVALYRETNLPISAGRSSPGSGTFITGSDAQELPVDQAVPIGTRLQLRARINPDSAWQHAKLMEVSVSPDAKDPVADGSVSLVKAGCRNPDLASIIPKQPYRYKEQTNEVVLDFEAFLLSNMGDRNTLWLHTQIKACMDAADCQPEFCMDVYQPSGFGRKRRSTLGNGPTFQTLEMSTGHNSTAVEYSSPLSQHWKTIGNSALHVASELNGSTDIGTNNDFATLGLELSRKHSSPIPIPPETVVRSLDKGNVHKEEIGSIDNYLLKSTPAFPTESESHPKSTSKKPIVVNKKFSQVNSKDGDESSSTKFGNNIGFSVVMPADYYRKTDILSTTQECRGWATATLIAVIGVAITGVLTCILSFKLQKASKGKADPLFGIPSRGQTPITVRTPKESISSQPGISKMGNHAHHHHHHHHKEYARDSSVYRS</sequence>
<protein>
    <recommendedName>
        <fullName evidence="4">ZP domain-containing protein</fullName>
    </recommendedName>
</protein>
<accession>A0ABP1R8Y6</accession>
<keyword evidence="3" id="KW-0732">Signal</keyword>
<keyword evidence="2" id="KW-0812">Transmembrane</keyword>
<evidence type="ECO:0000256" key="3">
    <source>
        <dbReference type="SAM" id="SignalP"/>
    </source>
</evidence>
<proteinExistence type="predicted"/>
<gene>
    <name evidence="5" type="ORF">ODALV1_LOCUS19871</name>
</gene>
<organism evidence="5 6">
    <name type="scientific">Orchesella dallaii</name>
    <dbReference type="NCBI Taxonomy" id="48710"/>
    <lineage>
        <taxon>Eukaryota</taxon>
        <taxon>Metazoa</taxon>
        <taxon>Ecdysozoa</taxon>
        <taxon>Arthropoda</taxon>
        <taxon>Hexapoda</taxon>
        <taxon>Collembola</taxon>
        <taxon>Entomobryomorpha</taxon>
        <taxon>Entomobryoidea</taxon>
        <taxon>Orchesellidae</taxon>
        <taxon>Orchesellinae</taxon>
        <taxon>Orchesella</taxon>
    </lineage>
</organism>
<feature type="compositionally biased region" description="Polar residues" evidence="1">
    <location>
        <begin position="564"/>
        <end position="583"/>
    </location>
</feature>
<feature type="compositionally biased region" description="Basic residues" evidence="1">
    <location>
        <begin position="589"/>
        <end position="601"/>
    </location>
</feature>
<reference evidence="5 6" key="1">
    <citation type="submission" date="2024-08" db="EMBL/GenBank/DDBJ databases">
        <authorList>
            <person name="Cucini C."/>
            <person name="Frati F."/>
        </authorList>
    </citation>
    <scope>NUCLEOTIDE SEQUENCE [LARGE SCALE GENOMIC DNA]</scope>
</reference>
<dbReference type="InterPro" id="IPR001507">
    <property type="entry name" value="ZP_dom"/>
</dbReference>
<name>A0ABP1R8Y6_9HEXA</name>
<dbReference type="PROSITE" id="PS51034">
    <property type="entry name" value="ZP_2"/>
    <property type="match status" value="1"/>
</dbReference>
<comment type="caution">
    <text evidence="5">The sequence shown here is derived from an EMBL/GenBank/DDBJ whole genome shotgun (WGS) entry which is preliminary data.</text>
</comment>
<evidence type="ECO:0000313" key="6">
    <source>
        <dbReference type="Proteomes" id="UP001642540"/>
    </source>
</evidence>
<dbReference type="PANTHER" id="PTHR39959">
    <property type="entry name" value="RE44287P-RELATED"/>
    <property type="match status" value="1"/>
</dbReference>
<keyword evidence="2" id="KW-1133">Transmembrane helix</keyword>
<evidence type="ECO:0000259" key="4">
    <source>
        <dbReference type="PROSITE" id="PS51034"/>
    </source>
</evidence>
<dbReference type="PANTHER" id="PTHR39959:SF1">
    <property type="entry name" value="ZP DOMAIN-CONTAINING PROTEIN"/>
    <property type="match status" value="1"/>
</dbReference>
<keyword evidence="6" id="KW-1185">Reference proteome</keyword>